<dbReference type="GO" id="GO:0140662">
    <property type="term" value="F:ATP-dependent protein folding chaperone"/>
    <property type="evidence" value="ECO:0007669"/>
    <property type="project" value="InterPro"/>
</dbReference>
<dbReference type="EMBL" id="GISG01069124">
    <property type="protein sequence ID" value="MBA4629273.1"/>
    <property type="molecule type" value="Transcribed_RNA"/>
</dbReference>
<dbReference type="PRINTS" id="PR00304">
    <property type="entry name" value="TCOMPLEXTCP1"/>
</dbReference>
<dbReference type="InterPro" id="IPR027410">
    <property type="entry name" value="TCP-1-like_intermed_sf"/>
</dbReference>
<evidence type="ECO:0000313" key="5">
    <source>
        <dbReference type="EMBL" id="MBA4629273.1"/>
    </source>
</evidence>
<keyword evidence="3" id="KW-0067">ATP-binding</keyword>
<dbReference type="Pfam" id="PF00118">
    <property type="entry name" value="Cpn60_TCP1"/>
    <property type="match status" value="1"/>
</dbReference>
<evidence type="ECO:0000256" key="4">
    <source>
        <dbReference type="ARBA" id="ARBA00023186"/>
    </source>
</evidence>
<keyword evidence="4" id="KW-0143">Chaperone</keyword>
<organism evidence="5">
    <name type="scientific">Opuntia streptacantha</name>
    <name type="common">Prickly pear cactus</name>
    <name type="synonym">Opuntia cardona</name>
    <dbReference type="NCBI Taxonomy" id="393608"/>
    <lineage>
        <taxon>Eukaryota</taxon>
        <taxon>Viridiplantae</taxon>
        <taxon>Streptophyta</taxon>
        <taxon>Embryophyta</taxon>
        <taxon>Tracheophyta</taxon>
        <taxon>Spermatophyta</taxon>
        <taxon>Magnoliopsida</taxon>
        <taxon>eudicotyledons</taxon>
        <taxon>Gunneridae</taxon>
        <taxon>Pentapetalae</taxon>
        <taxon>Caryophyllales</taxon>
        <taxon>Cactineae</taxon>
        <taxon>Cactaceae</taxon>
        <taxon>Opuntioideae</taxon>
        <taxon>Opuntia</taxon>
    </lineage>
</organism>
<dbReference type="Gene3D" id="1.10.560.10">
    <property type="entry name" value="GroEL-like equatorial domain"/>
    <property type="match status" value="1"/>
</dbReference>
<dbReference type="AlphaFoldDB" id="A0A7C8YYN2"/>
<dbReference type="SUPFAM" id="SSF48592">
    <property type="entry name" value="GroEL equatorial domain-like"/>
    <property type="match status" value="1"/>
</dbReference>
<dbReference type="GO" id="GO:0005524">
    <property type="term" value="F:ATP binding"/>
    <property type="evidence" value="ECO:0007669"/>
    <property type="project" value="UniProtKB-KW"/>
</dbReference>
<dbReference type="Gene3D" id="3.30.260.10">
    <property type="entry name" value="TCP-1-like chaperonin intermediate domain"/>
    <property type="match status" value="1"/>
</dbReference>
<comment type="similarity">
    <text evidence="1">Belongs to the chaperonin (HSP60) family.</text>
</comment>
<evidence type="ECO:0000256" key="2">
    <source>
        <dbReference type="ARBA" id="ARBA00022741"/>
    </source>
</evidence>
<protein>
    <submittedName>
        <fullName evidence="5">Uncharacterized protein</fullName>
    </submittedName>
</protein>
<keyword evidence="2" id="KW-0547">Nucleotide-binding</keyword>
<dbReference type="InterPro" id="IPR002423">
    <property type="entry name" value="Cpn60/GroEL/TCP-1"/>
</dbReference>
<sequence>MSSLSLAFGAGGGILSRVPPFVGDPRTHKPSLSCLAPRTTNLYGSRTTSGCHKSPQITKRLLVRAGPKRITVDTKCRKALQAGIDKLADAVSVTLGPKGRNVILSDSKNLKVINDGVTIAKAIELADAIENTGVMLIQEVASKVNAAAGDGTTTAIILAREIIKYGLLAITSGANPIGMKRGMEKTVNELIRILKERSIPVVGKDHIKAVASIAAGNDEFVGDLIAEAIDKIGVDGVISIESSSTSKTTIIIEEGMKVLIFSLEI</sequence>
<dbReference type="InterPro" id="IPR027413">
    <property type="entry name" value="GROEL-like_equatorial_sf"/>
</dbReference>
<accession>A0A7C8YYN2</accession>
<dbReference type="InterPro" id="IPR017998">
    <property type="entry name" value="Chaperone_TCP-1"/>
</dbReference>
<evidence type="ECO:0000256" key="1">
    <source>
        <dbReference type="ARBA" id="ARBA00006607"/>
    </source>
</evidence>
<proteinExistence type="inferred from homology"/>
<dbReference type="PANTHER" id="PTHR45633">
    <property type="entry name" value="60 KDA HEAT SHOCK PROTEIN, MITOCHONDRIAL"/>
    <property type="match status" value="1"/>
</dbReference>
<name>A0A7C8YYN2_OPUST</name>
<reference evidence="5" key="2">
    <citation type="submission" date="2020-07" db="EMBL/GenBank/DDBJ databases">
        <authorList>
            <person name="Vera ALvarez R."/>
            <person name="Arias-Moreno D.M."/>
            <person name="Jimenez-Jacinto V."/>
            <person name="Jimenez-Bremont J.F."/>
            <person name="Swaminathan K."/>
            <person name="Moose S.P."/>
            <person name="Guerrero-Gonzalez M.L."/>
            <person name="Marino-Ramirez L."/>
            <person name="Landsman D."/>
            <person name="Rodriguez-Kessler M."/>
            <person name="Delgado-Sanchez P."/>
        </authorList>
    </citation>
    <scope>NUCLEOTIDE SEQUENCE</scope>
    <source>
        <tissue evidence="5">Cladode</tissue>
    </source>
</reference>
<dbReference type="GO" id="GO:0042026">
    <property type="term" value="P:protein refolding"/>
    <property type="evidence" value="ECO:0007669"/>
    <property type="project" value="InterPro"/>
</dbReference>
<reference evidence="5" key="1">
    <citation type="journal article" date="2013" name="J. Plant Res.">
        <title>Effect of fungi and light on seed germination of three Opuntia species from semiarid lands of central Mexico.</title>
        <authorList>
            <person name="Delgado-Sanchez P."/>
            <person name="Jimenez-Bremont J.F."/>
            <person name="Guerrero-Gonzalez Mde L."/>
            <person name="Flores J."/>
        </authorList>
    </citation>
    <scope>NUCLEOTIDE SEQUENCE</scope>
    <source>
        <tissue evidence="5">Cladode</tissue>
    </source>
</reference>
<evidence type="ECO:0000256" key="3">
    <source>
        <dbReference type="ARBA" id="ARBA00022840"/>
    </source>
</evidence>
<dbReference type="InterPro" id="IPR001844">
    <property type="entry name" value="Cpn60/GroEL"/>
</dbReference>